<keyword evidence="2" id="KW-1185">Reference proteome</keyword>
<reference evidence="1 2" key="1">
    <citation type="journal article" date="2016" name="PLoS Pathog.">
        <title>Biosynthesis of antibiotic leucinostatins in bio-control fungus Purpureocillium lilacinum and their inhibition on phytophthora revealed by genome mining.</title>
        <authorList>
            <person name="Wang G."/>
            <person name="Liu Z."/>
            <person name="Lin R."/>
            <person name="Li E."/>
            <person name="Mao Z."/>
            <person name="Ling J."/>
            <person name="Yang Y."/>
            <person name="Yin W.B."/>
            <person name="Xie B."/>
        </authorList>
    </citation>
    <scope>NUCLEOTIDE SEQUENCE [LARGE SCALE GENOMIC DNA]</scope>
    <source>
        <strain evidence="1">170</strain>
    </source>
</reference>
<sequence>MRRAKAEAEQQLQEIRASYDVLLQVVNGLMCRDGATALNVLRQLRQGISPNQVGQNSEEGKSMLPTNQPVIVTMKSRTGNTYDTQNQQPAHMLPPIAQWYDDDPEAYGELFLYLKSTTQEEGVEVLRRVRQGQDISDILFLANNGNIR</sequence>
<name>A0A179F4X6_METCM</name>
<organism evidence="1 2">
    <name type="scientific">Pochonia chlamydosporia 170</name>
    <dbReference type="NCBI Taxonomy" id="1380566"/>
    <lineage>
        <taxon>Eukaryota</taxon>
        <taxon>Fungi</taxon>
        <taxon>Dikarya</taxon>
        <taxon>Ascomycota</taxon>
        <taxon>Pezizomycotina</taxon>
        <taxon>Sordariomycetes</taxon>
        <taxon>Hypocreomycetidae</taxon>
        <taxon>Hypocreales</taxon>
        <taxon>Clavicipitaceae</taxon>
        <taxon>Pochonia</taxon>
    </lineage>
</organism>
<gene>
    <name evidence="1" type="ORF">VFPPC_14791</name>
</gene>
<proteinExistence type="predicted"/>
<dbReference type="KEGG" id="pchm:VFPPC_14791"/>
<dbReference type="OrthoDB" id="426882at2759"/>
<dbReference type="RefSeq" id="XP_018138069.1">
    <property type="nucleotide sequence ID" value="XM_018292559.1"/>
</dbReference>
<comment type="caution">
    <text evidence="1">The sequence shown here is derived from an EMBL/GenBank/DDBJ whole genome shotgun (WGS) entry which is preliminary data.</text>
</comment>
<accession>A0A179F4X6</accession>
<dbReference type="GeneID" id="28856553"/>
<evidence type="ECO:0000313" key="2">
    <source>
        <dbReference type="Proteomes" id="UP000078397"/>
    </source>
</evidence>
<dbReference type="AlphaFoldDB" id="A0A179F4X6"/>
<protein>
    <submittedName>
        <fullName evidence="1">Uncharacterized protein</fullName>
    </submittedName>
</protein>
<evidence type="ECO:0000313" key="1">
    <source>
        <dbReference type="EMBL" id="OAQ60159.1"/>
    </source>
</evidence>
<dbReference type="EMBL" id="LSBJ02000009">
    <property type="protein sequence ID" value="OAQ60159.1"/>
    <property type="molecule type" value="Genomic_DNA"/>
</dbReference>
<dbReference type="Proteomes" id="UP000078397">
    <property type="component" value="Unassembled WGS sequence"/>
</dbReference>